<comment type="caution">
    <text evidence="2">The sequence shown here is derived from an EMBL/GenBank/DDBJ whole genome shotgun (WGS) entry which is preliminary data.</text>
</comment>
<protein>
    <submittedName>
        <fullName evidence="2">Uncharacterized protein</fullName>
    </submittedName>
</protein>
<sequence length="67" mass="7098">MPRQSGALSAAPDDPDRGRSGPRTPLQRASLRAAGGVYLVEAGARRSRSVISSLTMERCINTADIVM</sequence>
<evidence type="ECO:0000313" key="3">
    <source>
        <dbReference type="Proteomes" id="UP000314294"/>
    </source>
</evidence>
<gene>
    <name evidence="2" type="ORF">EYF80_003609</name>
</gene>
<keyword evidence="3" id="KW-1185">Reference proteome</keyword>
<organism evidence="2 3">
    <name type="scientific">Liparis tanakae</name>
    <name type="common">Tanaka's snailfish</name>
    <dbReference type="NCBI Taxonomy" id="230148"/>
    <lineage>
        <taxon>Eukaryota</taxon>
        <taxon>Metazoa</taxon>
        <taxon>Chordata</taxon>
        <taxon>Craniata</taxon>
        <taxon>Vertebrata</taxon>
        <taxon>Euteleostomi</taxon>
        <taxon>Actinopterygii</taxon>
        <taxon>Neopterygii</taxon>
        <taxon>Teleostei</taxon>
        <taxon>Neoteleostei</taxon>
        <taxon>Acanthomorphata</taxon>
        <taxon>Eupercaria</taxon>
        <taxon>Perciformes</taxon>
        <taxon>Cottioidei</taxon>
        <taxon>Cottales</taxon>
        <taxon>Liparidae</taxon>
        <taxon>Liparis</taxon>
    </lineage>
</organism>
<evidence type="ECO:0000256" key="1">
    <source>
        <dbReference type="SAM" id="MobiDB-lite"/>
    </source>
</evidence>
<proteinExistence type="predicted"/>
<dbReference type="AlphaFoldDB" id="A0A4Z2J9V2"/>
<reference evidence="2 3" key="1">
    <citation type="submission" date="2019-03" db="EMBL/GenBank/DDBJ databases">
        <title>First draft genome of Liparis tanakae, snailfish: a comprehensive survey of snailfish specific genes.</title>
        <authorList>
            <person name="Kim W."/>
            <person name="Song I."/>
            <person name="Jeong J.-H."/>
            <person name="Kim D."/>
            <person name="Kim S."/>
            <person name="Ryu S."/>
            <person name="Song J.Y."/>
            <person name="Lee S.K."/>
        </authorList>
    </citation>
    <scope>NUCLEOTIDE SEQUENCE [LARGE SCALE GENOMIC DNA]</scope>
    <source>
        <tissue evidence="2">Muscle</tissue>
    </source>
</reference>
<name>A0A4Z2J9V2_9TELE</name>
<accession>A0A4Z2J9V2</accession>
<dbReference type="Proteomes" id="UP000314294">
    <property type="component" value="Unassembled WGS sequence"/>
</dbReference>
<feature type="region of interest" description="Disordered" evidence="1">
    <location>
        <begin position="1"/>
        <end position="28"/>
    </location>
</feature>
<evidence type="ECO:0000313" key="2">
    <source>
        <dbReference type="EMBL" id="TNN86192.1"/>
    </source>
</evidence>
<dbReference type="EMBL" id="SRLO01000017">
    <property type="protein sequence ID" value="TNN86192.1"/>
    <property type="molecule type" value="Genomic_DNA"/>
</dbReference>